<dbReference type="NCBIfam" id="TIGR01251">
    <property type="entry name" value="ribP_PPkin"/>
    <property type="match status" value="1"/>
</dbReference>
<dbReference type="AlphaFoldDB" id="A0A832YSJ2"/>
<proteinExistence type="inferred from homology"/>
<organism evidence="11 12">
    <name type="scientific">Ignisphaera aggregans</name>
    <dbReference type="NCBI Taxonomy" id="334771"/>
    <lineage>
        <taxon>Archaea</taxon>
        <taxon>Thermoproteota</taxon>
        <taxon>Thermoprotei</taxon>
        <taxon>Desulfurococcales</taxon>
        <taxon>Desulfurococcaceae</taxon>
        <taxon>Ignisphaera</taxon>
    </lineage>
</organism>
<evidence type="ECO:0000256" key="6">
    <source>
        <dbReference type="ARBA" id="ARBA00022840"/>
    </source>
</evidence>
<dbReference type="InterPro" id="IPR005946">
    <property type="entry name" value="Rib-P_diPkinase"/>
</dbReference>
<feature type="domain" description="Phosphoribosyltransferase" evidence="9">
    <location>
        <begin position="155"/>
        <end position="243"/>
    </location>
</feature>
<feature type="domain" description="Ribose-phosphate pyrophosphokinase N-terminal" evidence="10">
    <location>
        <begin position="19"/>
        <end position="112"/>
    </location>
</feature>
<sequence length="292" mass="32833">MKFLALSGVDHGLVASLEKKGIERLDMAYKVFPDGEQYLRIPECEGAEVIVIQSLYPDQDRKLVELYLALEALQGNGASVKQVILTYVAYARQDKRFLKGEPISVKALYEPLKGIFGIDRLTVVDVHSEEPFRQLGFKLENIIPHGYLARKCGLRIDFVLAPDKGALHRAQKLAEEFRVEFDYLEKFRDRITGEIRVDERYLDVKNKSVVIVDDIVSTGSTLAKAVEALYRAGAAKVYAIVSHALLVGKAIEIIERSGIEMLITANTIKHVNPPKWLHIVDIGELLASYIKR</sequence>
<keyword evidence="6" id="KW-0067">ATP-binding</keyword>
<reference evidence="11" key="1">
    <citation type="journal article" date="2020" name="ISME J.">
        <title>Gammaproteobacteria mediating utilization of methyl-, sulfur- and petroleum organic compounds in deep ocean hydrothermal plumes.</title>
        <authorList>
            <person name="Zhou Z."/>
            <person name="Liu Y."/>
            <person name="Pan J."/>
            <person name="Cron B.R."/>
            <person name="Toner B.M."/>
            <person name="Anantharaman K."/>
            <person name="Breier J.A."/>
            <person name="Dick G.J."/>
            <person name="Li M."/>
        </authorList>
    </citation>
    <scope>NUCLEOTIDE SEQUENCE</scope>
    <source>
        <strain evidence="11">SZUA-1435</strain>
    </source>
</reference>
<evidence type="ECO:0000256" key="7">
    <source>
        <dbReference type="ARBA" id="ARBA00049535"/>
    </source>
</evidence>
<protein>
    <recommendedName>
        <fullName evidence="1">ribose-phosphate diphosphokinase</fullName>
        <ecNumber evidence="1">2.7.6.1</ecNumber>
    </recommendedName>
</protein>
<evidence type="ECO:0000256" key="8">
    <source>
        <dbReference type="RuleBase" id="RU004324"/>
    </source>
</evidence>
<dbReference type="GO" id="GO:0000287">
    <property type="term" value="F:magnesium ion binding"/>
    <property type="evidence" value="ECO:0007669"/>
    <property type="project" value="InterPro"/>
</dbReference>
<evidence type="ECO:0000256" key="2">
    <source>
        <dbReference type="ARBA" id="ARBA00022679"/>
    </source>
</evidence>
<name>A0A832YSJ2_9CREN</name>
<keyword evidence="2" id="KW-0808">Transferase</keyword>
<evidence type="ECO:0000256" key="4">
    <source>
        <dbReference type="ARBA" id="ARBA00022741"/>
    </source>
</evidence>
<keyword evidence="5 11" id="KW-0418">Kinase</keyword>
<dbReference type="GO" id="GO:0002189">
    <property type="term" value="C:ribose phosphate diphosphokinase complex"/>
    <property type="evidence" value="ECO:0007669"/>
    <property type="project" value="TreeGrafter"/>
</dbReference>
<comment type="caution">
    <text evidence="11">The sequence shown here is derived from an EMBL/GenBank/DDBJ whole genome shotgun (WGS) entry which is preliminary data.</text>
</comment>
<dbReference type="GO" id="GO:0016301">
    <property type="term" value="F:kinase activity"/>
    <property type="evidence" value="ECO:0007669"/>
    <property type="project" value="UniProtKB-KW"/>
</dbReference>
<dbReference type="InterPro" id="IPR029099">
    <property type="entry name" value="Pribosyltran_N"/>
</dbReference>
<evidence type="ECO:0000313" key="11">
    <source>
        <dbReference type="EMBL" id="HIP56940.1"/>
    </source>
</evidence>
<dbReference type="InterPro" id="IPR000836">
    <property type="entry name" value="PRTase_dom"/>
</dbReference>
<dbReference type="Gene3D" id="3.40.50.2020">
    <property type="match status" value="2"/>
</dbReference>
<evidence type="ECO:0000256" key="5">
    <source>
        <dbReference type="ARBA" id="ARBA00022777"/>
    </source>
</evidence>
<evidence type="ECO:0000259" key="10">
    <source>
        <dbReference type="Pfam" id="PF13793"/>
    </source>
</evidence>
<dbReference type="InterPro" id="IPR029057">
    <property type="entry name" value="PRTase-like"/>
</dbReference>
<dbReference type="SMART" id="SM01400">
    <property type="entry name" value="Pribosyltran_N"/>
    <property type="match status" value="1"/>
</dbReference>
<dbReference type="SUPFAM" id="SSF53271">
    <property type="entry name" value="PRTase-like"/>
    <property type="match status" value="2"/>
</dbReference>
<dbReference type="Pfam" id="PF13793">
    <property type="entry name" value="Pribosyltran_N"/>
    <property type="match status" value="1"/>
</dbReference>
<accession>A0A832YSJ2</accession>
<gene>
    <name evidence="11" type="ORF">EYH02_02570</name>
</gene>
<dbReference type="GO" id="GO:0006164">
    <property type="term" value="P:purine nucleotide biosynthetic process"/>
    <property type="evidence" value="ECO:0007669"/>
    <property type="project" value="TreeGrafter"/>
</dbReference>
<evidence type="ECO:0000313" key="12">
    <source>
        <dbReference type="Proteomes" id="UP000605805"/>
    </source>
</evidence>
<comment type="catalytic activity">
    <reaction evidence="7">
        <text>D-ribose 5-phosphate + ATP = 5-phospho-alpha-D-ribose 1-diphosphate + AMP + H(+)</text>
        <dbReference type="Rhea" id="RHEA:15609"/>
        <dbReference type="ChEBI" id="CHEBI:15378"/>
        <dbReference type="ChEBI" id="CHEBI:30616"/>
        <dbReference type="ChEBI" id="CHEBI:58017"/>
        <dbReference type="ChEBI" id="CHEBI:78346"/>
        <dbReference type="ChEBI" id="CHEBI:456215"/>
        <dbReference type="EC" id="2.7.6.1"/>
    </reaction>
</comment>
<dbReference type="GO" id="GO:0006015">
    <property type="term" value="P:5-phosphoribose 1-diphosphate biosynthetic process"/>
    <property type="evidence" value="ECO:0007669"/>
    <property type="project" value="TreeGrafter"/>
</dbReference>
<dbReference type="GO" id="GO:0005524">
    <property type="term" value="F:ATP binding"/>
    <property type="evidence" value="ECO:0007669"/>
    <property type="project" value="UniProtKB-KW"/>
</dbReference>
<evidence type="ECO:0000259" key="9">
    <source>
        <dbReference type="Pfam" id="PF00156"/>
    </source>
</evidence>
<dbReference type="CDD" id="cd06223">
    <property type="entry name" value="PRTases_typeI"/>
    <property type="match status" value="1"/>
</dbReference>
<evidence type="ECO:0000256" key="3">
    <source>
        <dbReference type="ARBA" id="ARBA00022727"/>
    </source>
</evidence>
<dbReference type="Proteomes" id="UP000605805">
    <property type="component" value="Unassembled WGS sequence"/>
</dbReference>
<dbReference type="PANTHER" id="PTHR10210:SF32">
    <property type="entry name" value="RIBOSE-PHOSPHATE PYROPHOSPHOKINASE 2"/>
    <property type="match status" value="1"/>
</dbReference>
<evidence type="ECO:0000256" key="1">
    <source>
        <dbReference type="ARBA" id="ARBA00013247"/>
    </source>
</evidence>
<dbReference type="GO" id="GO:0004749">
    <property type="term" value="F:ribose phosphate diphosphokinase activity"/>
    <property type="evidence" value="ECO:0007669"/>
    <property type="project" value="UniProtKB-EC"/>
</dbReference>
<keyword evidence="4" id="KW-0547">Nucleotide-binding</keyword>
<dbReference type="PANTHER" id="PTHR10210">
    <property type="entry name" value="RIBOSE-PHOSPHATE DIPHOSPHOKINASE FAMILY MEMBER"/>
    <property type="match status" value="1"/>
</dbReference>
<keyword evidence="3 8" id="KW-0545">Nucleotide biosynthesis</keyword>
<dbReference type="GO" id="GO:0005737">
    <property type="term" value="C:cytoplasm"/>
    <property type="evidence" value="ECO:0007669"/>
    <property type="project" value="TreeGrafter"/>
</dbReference>
<dbReference type="Pfam" id="PF00156">
    <property type="entry name" value="Pribosyltran"/>
    <property type="match status" value="1"/>
</dbReference>
<dbReference type="EMBL" id="DQTV01000045">
    <property type="protein sequence ID" value="HIP56940.1"/>
    <property type="molecule type" value="Genomic_DNA"/>
</dbReference>
<comment type="similarity">
    <text evidence="8">Belongs to the ribose-phosphate pyrophosphokinase family.</text>
</comment>
<dbReference type="EC" id="2.7.6.1" evidence="1"/>